<dbReference type="InterPro" id="IPR014044">
    <property type="entry name" value="CAP_dom"/>
</dbReference>
<evidence type="ECO:0000259" key="1">
    <source>
        <dbReference type="SMART" id="SM00198"/>
    </source>
</evidence>
<organism evidence="2 3">
    <name type="scientific">Ancylostoma ceylanicum</name>
    <dbReference type="NCBI Taxonomy" id="53326"/>
    <lineage>
        <taxon>Eukaryota</taxon>
        <taxon>Metazoa</taxon>
        <taxon>Ecdysozoa</taxon>
        <taxon>Nematoda</taxon>
        <taxon>Chromadorea</taxon>
        <taxon>Rhabditida</taxon>
        <taxon>Rhabditina</taxon>
        <taxon>Rhabditomorpha</taxon>
        <taxon>Strongyloidea</taxon>
        <taxon>Ancylostomatidae</taxon>
        <taxon>Ancylostomatinae</taxon>
        <taxon>Ancylostoma</taxon>
    </lineage>
</organism>
<dbReference type="SMART" id="SM00198">
    <property type="entry name" value="SCP"/>
    <property type="match status" value="1"/>
</dbReference>
<proteinExistence type="predicted"/>
<dbReference type="AlphaFoldDB" id="A0A0D6LTT9"/>
<dbReference type="EMBL" id="KE125139">
    <property type="protein sequence ID" value="EPB71062.1"/>
    <property type="molecule type" value="Genomic_DNA"/>
</dbReference>
<accession>A0A0D6LTT9</accession>
<protein>
    <submittedName>
        <fullName evidence="2">SCP-like protein</fullName>
    </submittedName>
</protein>
<reference evidence="2 3" key="1">
    <citation type="submission" date="2013-05" db="EMBL/GenBank/DDBJ databases">
        <title>Draft genome of the parasitic nematode Anyclostoma ceylanicum.</title>
        <authorList>
            <person name="Mitreva M."/>
        </authorList>
    </citation>
    <scope>NUCLEOTIDE SEQUENCE [LARGE SCALE GENOMIC DNA]</scope>
</reference>
<dbReference type="SUPFAM" id="SSF55797">
    <property type="entry name" value="PR-1-like"/>
    <property type="match status" value="1"/>
</dbReference>
<dbReference type="Gene3D" id="3.40.33.10">
    <property type="entry name" value="CAP"/>
    <property type="match status" value="1"/>
</dbReference>
<name>A0A0D6LTT9_9BILA</name>
<feature type="domain" description="SCP" evidence="1">
    <location>
        <begin position="101"/>
        <end position="258"/>
    </location>
</feature>
<gene>
    <name evidence="2" type="ORF">ANCCEY_09854</name>
</gene>
<dbReference type="CDD" id="cd05380">
    <property type="entry name" value="CAP_euk"/>
    <property type="match status" value="1"/>
</dbReference>
<dbReference type="Pfam" id="PF00188">
    <property type="entry name" value="CAP"/>
    <property type="match status" value="1"/>
</dbReference>
<dbReference type="InterPro" id="IPR035940">
    <property type="entry name" value="CAP_sf"/>
</dbReference>
<evidence type="ECO:0000313" key="2">
    <source>
        <dbReference type="EMBL" id="EPB71062.1"/>
    </source>
</evidence>
<evidence type="ECO:0000313" key="3">
    <source>
        <dbReference type="Proteomes" id="UP000054495"/>
    </source>
</evidence>
<dbReference type="Proteomes" id="UP000054495">
    <property type="component" value="Unassembled WGS sequence"/>
</dbReference>
<sequence length="301" mass="32922">MENNAFLSSCGGSVAIPTNYGVNKARWFSVVPWALPVRTAIALVTLANYSVFTPTRDVCDGCPARDSPCTAYLCKAKRYSPGGDANPQPVCPTRPWADFMTYDLQITARNMANYYRNLVATGWAQDRNGYTPTAKRMNALVYDCDTVGAHAFTQADNCAATSYTPNAGYVLSFYKTKDYNLPEVEVLRQAMASWFGQLKNVDLDEQATYNNNVKTYAPDSANLVRGDATKLGCSMKTCFREGFSVVVCEFDGTAPSVGVPLYPVGKTCSGCTAANKKLTSESSWSCSLPMLKWTTTGYFKD</sequence>
<keyword evidence="3" id="KW-1185">Reference proteome</keyword>